<evidence type="ECO:0000313" key="14">
    <source>
        <dbReference type="EMBL" id="EEX71766.1"/>
    </source>
</evidence>
<accession>C9LGF8</accession>
<keyword evidence="11 13" id="KW-0443">Lipid metabolism</keyword>
<evidence type="ECO:0000256" key="3">
    <source>
        <dbReference type="ARBA" id="ARBA00012071"/>
    </source>
</evidence>
<comment type="caution">
    <text evidence="14">The sequence shown here is derived from an EMBL/GenBank/DDBJ whole genome shotgun (WGS) entry which is preliminary data.</text>
</comment>
<dbReference type="PANTHER" id="PTHR42724">
    <property type="entry name" value="TETRAACYLDISACCHARIDE 4'-KINASE"/>
    <property type="match status" value="1"/>
</dbReference>
<evidence type="ECO:0000256" key="6">
    <source>
        <dbReference type="ARBA" id="ARBA00022556"/>
    </source>
</evidence>
<evidence type="ECO:0000256" key="9">
    <source>
        <dbReference type="ARBA" id="ARBA00022777"/>
    </source>
</evidence>
<evidence type="ECO:0000256" key="5">
    <source>
        <dbReference type="ARBA" id="ARBA00022516"/>
    </source>
</evidence>
<proteinExistence type="inferred from homology"/>
<reference evidence="14" key="1">
    <citation type="submission" date="2009-09" db="EMBL/GenBank/DDBJ databases">
        <authorList>
            <person name="Weinstock G."/>
            <person name="Sodergren E."/>
            <person name="Clifton S."/>
            <person name="Fulton L."/>
            <person name="Fulton B."/>
            <person name="Courtney L."/>
            <person name="Fronick C."/>
            <person name="Harrison M."/>
            <person name="Strong C."/>
            <person name="Farmer C."/>
            <person name="Delahaunty K."/>
            <person name="Markovic C."/>
            <person name="Hall O."/>
            <person name="Minx P."/>
            <person name="Tomlinson C."/>
            <person name="Mitreva M."/>
            <person name="Nelson J."/>
            <person name="Hou S."/>
            <person name="Wollam A."/>
            <person name="Pepin K.H."/>
            <person name="Johnson M."/>
            <person name="Bhonagiri V."/>
            <person name="Nash W.E."/>
            <person name="Warren W."/>
            <person name="Chinwalla A."/>
            <person name="Mardis E.R."/>
            <person name="Wilson R.K."/>
        </authorList>
    </citation>
    <scope>NUCLEOTIDE SEQUENCE [LARGE SCALE GENOMIC DNA]</scope>
    <source>
        <strain evidence="14">ATCC 51259</strain>
    </source>
</reference>
<evidence type="ECO:0000256" key="2">
    <source>
        <dbReference type="ARBA" id="ARBA00004870"/>
    </source>
</evidence>
<dbReference type="RefSeq" id="WP_006255074.1">
    <property type="nucleotide sequence ID" value="NZ_GG700642.1"/>
</dbReference>
<dbReference type="HAMAP" id="MF_00409">
    <property type="entry name" value="LpxK"/>
    <property type="match status" value="1"/>
</dbReference>
<evidence type="ECO:0000256" key="13">
    <source>
        <dbReference type="HAMAP-Rule" id="MF_00409"/>
    </source>
</evidence>
<comment type="similarity">
    <text evidence="13">Belongs to the LpxK family.</text>
</comment>
<keyword evidence="6 13" id="KW-0441">Lipid A biosynthesis</keyword>
<evidence type="ECO:0000256" key="7">
    <source>
        <dbReference type="ARBA" id="ARBA00022679"/>
    </source>
</evidence>
<keyword evidence="5 13" id="KW-0444">Lipid biosynthesis</keyword>
<evidence type="ECO:0000313" key="15">
    <source>
        <dbReference type="Proteomes" id="UP000003460"/>
    </source>
</evidence>
<dbReference type="EMBL" id="ACIJ02000018">
    <property type="protein sequence ID" value="EEX71766.1"/>
    <property type="molecule type" value="Genomic_DNA"/>
</dbReference>
<evidence type="ECO:0000256" key="4">
    <source>
        <dbReference type="ARBA" id="ARBA00016436"/>
    </source>
</evidence>
<dbReference type="PANTHER" id="PTHR42724:SF1">
    <property type="entry name" value="TETRAACYLDISACCHARIDE 4'-KINASE, MITOCHONDRIAL-RELATED"/>
    <property type="match status" value="1"/>
</dbReference>
<evidence type="ECO:0000256" key="8">
    <source>
        <dbReference type="ARBA" id="ARBA00022741"/>
    </source>
</evidence>
<dbReference type="GeneID" id="84576272"/>
<keyword evidence="7 13" id="KW-0808">Transferase</keyword>
<dbReference type="eggNOG" id="COG1663">
    <property type="taxonomic scope" value="Bacteria"/>
</dbReference>
<dbReference type="InterPro" id="IPR003758">
    <property type="entry name" value="LpxK"/>
</dbReference>
<dbReference type="HOGENOM" id="CLU_038816_6_0_10"/>
<comment type="function">
    <text evidence="1 13">Transfers the gamma-phosphate of ATP to the 4'-position of a tetraacyldisaccharide 1-phosphate intermediate (termed DS-1-P) to form tetraacyldisaccharide 1,4'-bis-phosphate (lipid IVA).</text>
</comment>
<dbReference type="NCBIfam" id="TIGR00682">
    <property type="entry name" value="lpxK"/>
    <property type="match status" value="1"/>
</dbReference>
<dbReference type="GO" id="GO:0009245">
    <property type="term" value="P:lipid A biosynthetic process"/>
    <property type="evidence" value="ECO:0007669"/>
    <property type="project" value="UniProtKB-UniRule"/>
</dbReference>
<dbReference type="GO" id="GO:0005524">
    <property type="term" value="F:ATP binding"/>
    <property type="evidence" value="ECO:0007669"/>
    <property type="project" value="UniProtKB-UniRule"/>
</dbReference>
<evidence type="ECO:0000256" key="10">
    <source>
        <dbReference type="ARBA" id="ARBA00022840"/>
    </source>
</evidence>
<evidence type="ECO:0000256" key="11">
    <source>
        <dbReference type="ARBA" id="ARBA00023098"/>
    </source>
</evidence>
<dbReference type="Pfam" id="PF02606">
    <property type="entry name" value="LpxK"/>
    <property type="match status" value="1"/>
</dbReference>
<protein>
    <recommendedName>
        <fullName evidence="4 13">Tetraacyldisaccharide 4'-kinase</fullName>
        <ecNumber evidence="3 13">2.7.1.130</ecNumber>
    </recommendedName>
    <alternativeName>
        <fullName evidence="12 13">Lipid A 4'-kinase</fullName>
    </alternativeName>
</protein>
<comment type="catalytic activity">
    <reaction evidence="13">
        <text>a lipid A disaccharide + ATP = a lipid IVA + ADP + H(+)</text>
        <dbReference type="Rhea" id="RHEA:67840"/>
        <dbReference type="ChEBI" id="CHEBI:15378"/>
        <dbReference type="ChEBI" id="CHEBI:30616"/>
        <dbReference type="ChEBI" id="CHEBI:176343"/>
        <dbReference type="ChEBI" id="CHEBI:176425"/>
        <dbReference type="ChEBI" id="CHEBI:456216"/>
        <dbReference type="EC" id="2.7.1.130"/>
    </reaction>
</comment>
<dbReference type="AlphaFoldDB" id="C9LGF8"/>
<feature type="binding site" evidence="13">
    <location>
        <begin position="65"/>
        <end position="72"/>
    </location>
    <ligand>
        <name>ATP</name>
        <dbReference type="ChEBI" id="CHEBI:30616"/>
    </ligand>
</feature>
<dbReference type="EC" id="2.7.1.130" evidence="3 13"/>
<dbReference type="STRING" id="626522.GCWU000325_01301"/>
<keyword evidence="15" id="KW-1185">Reference proteome</keyword>
<comment type="pathway">
    <text evidence="2 13">Glycolipid biosynthesis; lipid IV(A) biosynthesis; lipid IV(A) from (3R)-3-hydroxytetradecanoyl-[acyl-carrier-protein] and UDP-N-acetyl-alpha-D-glucosamine: step 6/6.</text>
</comment>
<dbReference type="UniPathway" id="UPA00359">
    <property type="reaction ID" value="UER00482"/>
</dbReference>
<keyword evidence="8 13" id="KW-0547">Nucleotide-binding</keyword>
<name>C9LGF8_9BACT</name>
<keyword evidence="10 13" id="KW-0067">ATP-binding</keyword>
<sequence>MQTPPSTTPLHPIAAPFFQKRGYGMLAPLAAIYGGVMTLRNKAFDCGLLPTKKADVSVISVGNLAVGGTGKTPHVDYLIRLLQPAFRLGVLSRGYGRTTRGFRLVSAEEDAALVGDEPLQLKLHHPDVVVAVDENRVNGAARLQKTDRPPQLLLLDDAYQHRYIFRDVNILLTDYSRLYPLDRVLPAGRLREPISGSRRSDMIIVTKCPDSLTVAQADTIRTLLSPRPEQSLYFTTMTYGAPYALFTEQAVPSLTDKALLVVSGIAHPAPLLHHLSAQGAQVKSLNYPDHHRFSVRDAEHINRAFEDLPGKEKWAITTEKDAARLRHLRGLSDEIRNHLLVQPITVRFLLEKEEAFAQDLRKRLRNVRPATKH</sequence>
<evidence type="ECO:0000256" key="12">
    <source>
        <dbReference type="ARBA" id="ARBA00029757"/>
    </source>
</evidence>
<organism evidence="14 15">
    <name type="scientific">Alloprevotella tannerae ATCC 51259</name>
    <dbReference type="NCBI Taxonomy" id="626522"/>
    <lineage>
        <taxon>Bacteria</taxon>
        <taxon>Pseudomonadati</taxon>
        <taxon>Bacteroidota</taxon>
        <taxon>Bacteroidia</taxon>
        <taxon>Bacteroidales</taxon>
        <taxon>Prevotellaceae</taxon>
        <taxon>Alloprevotella</taxon>
    </lineage>
</organism>
<dbReference type="GO" id="GO:0009029">
    <property type="term" value="F:lipid-A 4'-kinase activity"/>
    <property type="evidence" value="ECO:0007669"/>
    <property type="project" value="UniProtKB-UniRule"/>
</dbReference>
<dbReference type="OrthoDB" id="9766423at2"/>
<dbReference type="GO" id="GO:0009244">
    <property type="term" value="P:lipopolysaccharide core region biosynthetic process"/>
    <property type="evidence" value="ECO:0007669"/>
    <property type="project" value="TreeGrafter"/>
</dbReference>
<keyword evidence="9 13" id="KW-0418">Kinase</keyword>
<gene>
    <name evidence="13 14" type="primary">lpxK</name>
    <name evidence="14" type="ORF">GCWU000325_01301</name>
</gene>
<dbReference type="Proteomes" id="UP000003460">
    <property type="component" value="Unassembled WGS sequence"/>
</dbReference>
<evidence type="ECO:0000256" key="1">
    <source>
        <dbReference type="ARBA" id="ARBA00002274"/>
    </source>
</evidence>
<dbReference type="GO" id="GO:0005886">
    <property type="term" value="C:plasma membrane"/>
    <property type="evidence" value="ECO:0007669"/>
    <property type="project" value="TreeGrafter"/>
</dbReference>